<dbReference type="InterPro" id="IPR000045">
    <property type="entry name" value="Prepilin_IV_endopep_pep"/>
</dbReference>
<evidence type="ECO:0000256" key="5">
    <source>
        <dbReference type="ARBA" id="ARBA00023136"/>
    </source>
</evidence>
<evidence type="ECO:0000256" key="1">
    <source>
        <dbReference type="ARBA" id="ARBA00004651"/>
    </source>
</evidence>
<dbReference type="RefSeq" id="WP_343895166.1">
    <property type="nucleotide sequence ID" value="NZ_BAAAFZ010000024.1"/>
</dbReference>
<feature type="domain" description="Prepilin type IV endopeptidase peptidase" evidence="8">
    <location>
        <begin position="13"/>
        <end position="112"/>
    </location>
</feature>
<dbReference type="Gene3D" id="1.20.120.1220">
    <property type="match status" value="1"/>
</dbReference>
<accession>A0ABP3Q2X9</accession>
<keyword evidence="7" id="KW-0732">Signal</keyword>
<dbReference type="Pfam" id="PF01478">
    <property type="entry name" value="Peptidase_A24"/>
    <property type="match status" value="1"/>
</dbReference>
<feature type="transmembrane region" description="Helical" evidence="6">
    <location>
        <begin position="153"/>
        <end position="172"/>
    </location>
</feature>
<evidence type="ECO:0000256" key="3">
    <source>
        <dbReference type="ARBA" id="ARBA00022692"/>
    </source>
</evidence>
<evidence type="ECO:0000259" key="8">
    <source>
        <dbReference type="Pfam" id="PF01478"/>
    </source>
</evidence>
<feature type="transmembrane region" description="Helical" evidence="6">
    <location>
        <begin position="53"/>
        <end position="75"/>
    </location>
</feature>
<comment type="caution">
    <text evidence="9">The sequence shown here is derived from an EMBL/GenBank/DDBJ whole genome shotgun (WGS) entry which is preliminary data.</text>
</comment>
<keyword evidence="5 6" id="KW-0472">Membrane</keyword>
<keyword evidence="2" id="KW-1003">Cell membrane</keyword>
<dbReference type="PANTHER" id="PTHR36506">
    <property type="entry name" value="PREFLAGELLIN PEPTIDASE"/>
    <property type="match status" value="1"/>
</dbReference>
<proteinExistence type="predicted"/>
<reference evidence="10" key="1">
    <citation type="journal article" date="2019" name="Int. J. Syst. Evol. Microbiol.">
        <title>The Global Catalogue of Microorganisms (GCM) 10K type strain sequencing project: providing services to taxonomists for standard genome sequencing and annotation.</title>
        <authorList>
            <consortium name="The Broad Institute Genomics Platform"/>
            <consortium name="The Broad Institute Genome Sequencing Center for Infectious Disease"/>
            <person name="Wu L."/>
            <person name="Ma J."/>
        </authorList>
    </citation>
    <scope>NUCLEOTIDE SEQUENCE [LARGE SCALE GENOMIC DNA]</scope>
    <source>
        <strain evidence="10">JCM 9933</strain>
    </source>
</reference>
<evidence type="ECO:0000256" key="2">
    <source>
        <dbReference type="ARBA" id="ARBA00022475"/>
    </source>
</evidence>
<name>A0ABP3Q2X9_9PROT</name>
<evidence type="ECO:0000256" key="6">
    <source>
        <dbReference type="SAM" id="Phobius"/>
    </source>
</evidence>
<organism evidence="9 10">
    <name type="scientific">Craurococcus roseus</name>
    <dbReference type="NCBI Taxonomy" id="77585"/>
    <lineage>
        <taxon>Bacteria</taxon>
        <taxon>Pseudomonadati</taxon>
        <taxon>Pseudomonadota</taxon>
        <taxon>Alphaproteobacteria</taxon>
        <taxon>Acetobacterales</taxon>
        <taxon>Acetobacteraceae</taxon>
        <taxon>Craurococcus</taxon>
    </lineage>
</organism>
<keyword evidence="3 6" id="KW-0812">Transmembrane</keyword>
<comment type="subcellular location">
    <subcellularLocation>
        <location evidence="1">Cell membrane</location>
        <topology evidence="1">Multi-pass membrane protein</topology>
    </subcellularLocation>
</comment>
<dbReference type="InterPro" id="IPR052218">
    <property type="entry name" value="Preflagellin_Peptidase"/>
</dbReference>
<keyword evidence="4 6" id="KW-1133">Transmembrane helix</keyword>
<keyword evidence="10" id="KW-1185">Reference proteome</keyword>
<dbReference type="PANTHER" id="PTHR36506:SF1">
    <property type="entry name" value="PREFLAGELLIN PEPTIDASE"/>
    <property type="match status" value="1"/>
</dbReference>
<evidence type="ECO:0000256" key="7">
    <source>
        <dbReference type="SAM" id="SignalP"/>
    </source>
</evidence>
<feature type="chain" id="PRO_5047475949" description="Prepilin type IV endopeptidase peptidase domain-containing protein" evidence="7">
    <location>
        <begin position="20"/>
        <end position="173"/>
    </location>
</feature>
<dbReference type="Proteomes" id="UP001501588">
    <property type="component" value="Unassembled WGS sequence"/>
</dbReference>
<feature type="signal peptide" evidence="7">
    <location>
        <begin position="1"/>
        <end position="19"/>
    </location>
</feature>
<sequence length="173" mass="17851">MATAVFACALGASALLLFAAWCDLATRTIPDGLSVGIAALGLLARSTEGPASVAASLLVAAVLYYAVFVPLHAFSALGGGDAKLLTASAIGLAPLATFDLLVSTVMAGGALSLLYLSLRLLPRPLPLPPQPHAWRASRILSLERRRFNRRGPLPYAVAIAVGGIFTLMKPFGA</sequence>
<protein>
    <recommendedName>
        <fullName evidence="8">Prepilin type IV endopeptidase peptidase domain-containing protein</fullName>
    </recommendedName>
</protein>
<dbReference type="EMBL" id="BAAAFZ010000024">
    <property type="protein sequence ID" value="GAA0581851.1"/>
    <property type="molecule type" value="Genomic_DNA"/>
</dbReference>
<evidence type="ECO:0000256" key="4">
    <source>
        <dbReference type="ARBA" id="ARBA00022989"/>
    </source>
</evidence>
<evidence type="ECO:0000313" key="9">
    <source>
        <dbReference type="EMBL" id="GAA0581851.1"/>
    </source>
</evidence>
<feature type="transmembrane region" description="Helical" evidence="6">
    <location>
        <begin position="95"/>
        <end position="116"/>
    </location>
</feature>
<evidence type="ECO:0000313" key="10">
    <source>
        <dbReference type="Proteomes" id="UP001501588"/>
    </source>
</evidence>
<gene>
    <name evidence="9" type="ORF">GCM10009416_20390</name>
</gene>